<feature type="domain" description="GFO/IDH/MocA-like oxidoreductase" evidence="3">
    <location>
        <begin position="139"/>
        <end position="271"/>
    </location>
</feature>
<dbReference type="InterPro" id="IPR050463">
    <property type="entry name" value="Gfo/Idh/MocA_oxidrdct_glycsds"/>
</dbReference>
<dbReference type="Gene3D" id="3.40.50.720">
    <property type="entry name" value="NAD(P)-binding Rossmann-like Domain"/>
    <property type="match status" value="1"/>
</dbReference>
<dbReference type="InterPro" id="IPR000683">
    <property type="entry name" value="Gfo/Idh/MocA-like_OxRdtase_N"/>
</dbReference>
<name>A0A7Y9DQ06_9ACTN</name>
<dbReference type="SUPFAM" id="SSF51735">
    <property type="entry name" value="NAD(P)-binding Rossmann-fold domains"/>
    <property type="match status" value="1"/>
</dbReference>
<dbReference type="SUPFAM" id="SSF55347">
    <property type="entry name" value="Glyceraldehyde-3-phosphate dehydrogenase-like, C-terminal domain"/>
    <property type="match status" value="1"/>
</dbReference>
<evidence type="ECO:0000259" key="2">
    <source>
        <dbReference type="Pfam" id="PF01408"/>
    </source>
</evidence>
<dbReference type="InterPro" id="IPR036291">
    <property type="entry name" value="NAD(P)-bd_dom_sf"/>
</dbReference>
<dbReference type="Proteomes" id="UP000521922">
    <property type="component" value="Unassembled WGS sequence"/>
</dbReference>
<evidence type="ECO:0000256" key="1">
    <source>
        <dbReference type="ARBA" id="ARBA00023002"/>
    </source>
</evidence>
<dbReference type="PANTHER" id="PTHR43818:SF11">
    <property type="entry name" value="BCDNA.GH03377"/>
    <property type="match status" value="1"/>
</dbReference>
<dbReference type="AlphaFoldDB" id="A0A7Y9DQ06"/>
<feature type="domain" description="Gfo/Idh/MocA-like oxidoreductase N-terminal" evidence="2">
    <location>
        <begin position="12"/>
        <end position="126"/>
    </location>
</feature>
<organism evidence="4 5">
    <name type="scientific">Kineococcus aurantiacus</name>
    <dbReference type="NCBI Taxonomy" id="37633"/>
    <lineage>
        <taxon>Bacteria</taxon>
        <taxon>Bacillati</taxon>
        <taxon>Actinomycetota</taxon>
        <taxon>Actinomycetes</taxon>
        <taxon>Kineosporiales</taxon>
        <taxon>Kineosporiaceae</taxon>
        <taxon>Kineococcus</taxon>
    </lineage>
</organism>
<keyword evidence="5" id="KW-1185">Reference proteome</keyword>
<dbReference type="Gene3D" id="3.30.360.10">
    <property type="entry name" value="Dihydrodipicolinate Reductase, domain 2"/>
    <property type="match status" value="1"/>
</dbReference>
<dbReference type="GO" id="GO:0000166">
    <property type="term" value="F:nucleotide binding"/>
    <property type="evidence" value="ECO:0007669"/>
    <property type="project" value="InterPro"/>
</dbReference>
<proteinExistence type="predicted"/>
<sequence length="373" mass="39042">MSTSEHRTGPVGVGIIGAGVISGTYLENLTSFPDVQVHAIGDLFPEAAQARAEEYGIAHHGGIDAVLGHDDVELVINLTIPAAHVDVSLAAIAAGKHVWSEKPVALDRQSGQQLLQAAEAAGVRLGCAPDTFLGAGLQSALRALQRGDIGTPLTALTLLQGPGPESWHPNPAFLFQAGAGPLFDVGPYYLTTLVQAFGPVSSVAAIASKSREQRTIGSGPKAGEVFDVTVPTHVSAIAQFASGQSSQSIFSCDSPLLRHGFVEITGTEATLALPDPNNFDGDLKIRRRGSEDWEVLAQTKALSTRGTGALEMARSIREGRPHRVQGALAHHVVDVMQSIIESATTGAFVAIDSTVEVAPLLPEDWDPTVATLR</sequence>
<dbReference type="GO" id="GO:0016491">
    <property type="term" value="F:oxidoreductase activity"/>
    <property type="evidence" value="ECO:0007669"/>
    <property type="project" value="UniProtKB-KW"/>
</dbReference>
<dbReference type="Pfam" id="PF22725">
    <property type="entry name" value="GFO_IDH_MocA_C3"/>
    <property type="match status" value="1"/>
</dbReference>
<dbReference type="RefSeq" id="WP_179755270.1">
    <property type="nucleotide sequence ID" value="NZ_BAAAGN010000013.1"/>
</dbReference>
<comment type="caution">
    <text evidence="4">The sequence shown here is derived from an EMBL/GenBank/DDBJ whole genome shotgun (WGS) entry which is preliminary data.</text>
</comment>
<dbReference type="PANTHER" id="PTHR43818">
    <property type="entry name" value="BCDNA.GH03377"/>
    <property type="match status" value="1"/>
</dbReference>
<protein>
    <submittedName>
        <fullName evidence="4">Putative dehydrogenase</fullName>
    </submittedName>
</protein>
<accession>A0A7Y9DQ06</accession>
<evidence type="ECO:0000313" key="5">
    <source>
        <dbReference type="Proteomes" id="UP000521922"/>
    </source>
</evidence>
<gene>
    <name evidence="4" type="ORF">BJ968_004241</name>
</gene>
<evidence type="ECO:0000259" key="3">
    <source>
        <dbReference type="Pfam" id="PF22725"/>
    </source>
</evidence>
<dbReference type="Pfam" id="PF01408">
    <property type="entry name" value="GFO_IDH_MocA"/>
    <property type="match status" value="1"/>
</dbReference>
<dbReference type="InterPro" id="IPR055170">
    <property type="entry name" value="GFO_IDH_MocA-like_dom"/>
</dbReference>
<keyword evidence="1" id="KW-0560">Oxidoreductase</keyword>
<dbReference type="EMBL" id="JACCBB010000001">
    <property type="protein sequence ID" value="NYD24701.1"/>
    <property type="molecule type" value="Genomic_DNA"/>
</dbReference>
<reference evidence="4 5" key="1">
    <citation type="submission" date="2020-07" db="EMBL/GenBank/DDBJ databases">
        <title>Sequencing the genomes of 1000 actinobacteria strains.</title>
        <authorList>
            <person name="Klenk H.-P."/>
        </authorList>
    </citation>
    <scope>NUCLEOTIDE SEQUENCE [LARGE SCALE GENOMIC DNA]</scope>
    <source>
        <strain evidence="4 5">DSM 7487</strain>
    </source>
</reference>
<evidence type="ECO:0000313" key="4">
    <source>
        <dbReference type="EMBL" id="NYD24701.1"/>
    </source>
</evidence>